<dbReference type="Proteomes" id="UP000617426">
    <property type="component" value="Unassembled WGS sequence"/>
</dbReference>
<accession>A0A923IZU6</accession>
<name>A0A923IZU6_9ACTO</name>
<dbReference type="EMBL" id="JACHMK010000001">
    <property type="protein sequence ID" value="MBB6335134.1"/>
    <property type="molecule type" value="Genomic_DNA"/>
</dbReference>
<proteinExistence type="predicted"/>
<reference evidence="1" key="1">
    <citation type="submission" date="2020-08" db="EMBL/GenBank/DDBJ databases">
        <title>Sequencing the genomes of 1000 actinobacteria strains.</title>
        <authorList>
            <person name="Klenk H.-P."/>
        </authorList>
    </citation>
    <scope>NUCLEOTIDE SEQUENCE</scope>
    <source>
        <strain evidence="1">DSM 10695</strain>
    </source>
</reference>
<keyword evidence="2" id="KW-1185">Reference proteome</keyword>
<gene>
    <name evidence="1" type="ORF">HD592_001699</name>
</gene>
<evidence type="ECO:0000313" key="1">
    <source>
        <dbReference type="EMBL" id="MBB6335134.1"/>
    </source>
</evidence>
<dbReference type="RefSeq" id="WP_184453335.1">
    <property type="nucleotide sequence ID" value="NZ_JACHMK010000001.1"/>
</dbReference>
<protein>
    <submittedName>
        <fullName evidence="1">Uncharacterized protein</fullName>
    </submittedName>
</protein>
<evidence type="ECO:0000313" key="2">
    <source>
        <dbReference type="Proteomes" id="UP000617426"/>
    </source>
</evidence>
<organism evidence="1 2">
    <name type="scientific">Schaalia hyovaginalis</name>
    <dbReference type="NCBI Taxonomy" id="29316"/>
    <lineage>
        <taxon>Bacteria</taxon>
        <taxon>Bacillati</taxon>
        <taxon>Actinomycetota</taxon>
        <taxon>Actinomycetes</taxon>
        <taxon>Actinomycetales</taxon>
        <taxon>Actinomycetaceae</taxon>
        <taxon>Schaalia</taxon>
    </lineage>
</organism>
<sequence>MDGLFDGAHRVVDDYAHVFYDRADGEEWTQVVQKIQGLATTAWAVELTNSPELQDTMLAPMMRVVDVAVTVEDANPQTPTQWAGTLALVFEDEEGNRVERSVNAGVEVVPGVGWRITRWEEVGNE</sequence>
<comment type="caution">
    <text evidence="1">The sequence shown here is derived from an EMBL/GenBank/DDBJ whole genome shotgun (WGS) entry which is preliminary data.</text>
</comment>
<dbReference type="AlphaFoldDB" id="A0A923IZU6"/>